<dbReference type="InterPro" id="IPR001680">
    <property type="entry name" value="WD40_rpt"/>
</dbReference>
<dbReference type="Proteomes" id="UP001255856">
    <property type="component" value="Unassembled WGS sequence"/>
</dbReference>
<feature type="repeat" description="WD" evidence="3">
    <location>
        <begin position="56"/>
        <end position="88"/>
    </location>
</feature>
<dbReference type="InterPro" id="IPR015943">
    <property type="entry name" value="WD40/YVTN_repeat-like_dom_sf"/>
</dbReference>
<dbReference type="GO" id="GO:0035861">
    <property type="term" value="C:site of double-strand break"/>
    <property type="evidence" value="ECO:0007669"/>
    <property type="project" value="TreeGrafter"/>
</dbReference>
<evidence type="ECO:0000256" key="1">
    <source>
        <dbReference type="ARBA" id="ARBA00022574"/>
    </source>
</evidence>
<dbReference type="InterPro" id="IPR019775">
    <property type="entry name" value="WD40_repeat_CS"/>
</dbReference>
<dbReference type="InterPro" id="IPR036322">
    <property type="entry name" value="WD40_repeat_dom_sf"/>
</dbReference>
<sequence length="552" mass="59671">MEEEEGSAGPSAPPESATERPAEDASDDDGSDDEDDADDGPEDEGLQIPVSHELVLEGHRKAVTAIALDNAGARLLTGGHDYAVKIFDFGGMKSDAKPFRTLEVEEGHPIVALSWSPSGEAFLAVTGSPQPKVYDREGKELGQFVRGDMYIRDQKNTKGHVSGCTGGQWHPSDSGDGTVRIWDMDQITQKTVIKPQLAKPGRMLVTAATYGSMGQTIAAGLMDGSIQLWDVRGKFGRSAAIEQVAVPAAQMVAKQDWNYVTGTNRVIRNAHASGSEITSLAYSRDGTRLLSRGGDDTLKAWDTRNLKQPLAVFEDLDTTFANTQVCFSPDETLALTGTSATRADADGSLVMFDWREQRLVRRLGVSGSVIAVQWHPRINQILVGSGDRKSGQARVLYSPSISQRGATLAVGRKPRPANPFDLEVAAALPIYNPNALPLYREPLPGQRKRKTAETEAVEDRLKHKPALGSKAPGVGAGGKLGSTGGTLLTQYVLKTHGLLKNPQDEDIRASILRHADKEDEFSRFTAAYQATQPNKIFAAEEEEEEEEEEAAK</sequence>
<dbReference type="GO" id="GO:0005634">
    <property type="term" value="C:nucleus"/>
    <property type="evidence" value="ECO:0007669"/>
    <property type="project" value="TreeGrafter"/>
</dbReference>
<feature type="compositionally biased region" description="Basic and acidic residues" evidence="4">
    <location>
        <begin position="451"/>
        <end position="461"/>
    </location>
</feature>
<dbReference type="InterPro" id="IPR051858">
    <property type="entry name" value="WD_repeat_GAD-1"/>
</dbReference>
<dbReference type="Pfam" id="PF00400">
    <property type="entry name" value="WD40"/>
    <property type="match status" value="3"/>
</dbReference>
<dbReference type="PANTHER" id="PTHR16017">
    <property type="entry name" value="GASTRULATION DEFECTIVE PROTEIN 1-RELATED"/>
    <property type="match status" value="1"/>
</dbReference>
<keyword evidence="2" id="KW-0677">Repeat</keyword>
<comment type="caution">
    <text evidence="5">The sequence shown here is derived from an EMBL/GenBank/DDBJ whole genome shotgun (WGS) entry which is preliminary data.</text>
</comment>
<evidence type="ECO:0000256" key="4">
    <source>
        <dbReference type="SAM" id="MobiDB-lite"/>
    </source>
</evidence>
<protein>
    <submittedName>
        <fullName evidence="5">Uncharacterized protein</fullName>
    </submittedName>
</protein>
<dbReference type="AlphaFoldDB" id="A0AAD9MHZ1"/>
<feature type="compositionally biased region" description="Acidic residues" evidence="4">
    <location>
        <begin position="24"/>
        <end position="45"/>
    </location>
</feature>
<feature type="region of interest" description="Disordered" evidence="4">
    <location>
        <begin position="441"/>
        <end position="461"/>
    </location>
</feature>
<feature type="repeat" description="WD" evidence="3">
    <location>
        <begin position="205"/>
        <end position="232"/>
    </location>
</feature>
<dbReference type="PROSITE" id="PS50294">
    <property type="entry name" value="WD_REPEATS_REGION"/>
    <property type="match status" value="2"/>
</dbReference>
<feature type="repeat" description="WD" evidence="3">
    <location>
        <begin position="270"/>
        <end position="311"/>
    </location>
</feature>
<organism evidence="5 6">
    <name type="scientific">Prototheca wickerhamii</name>
    <dbReference type="NCBI Taxonomy" id="3111"/>
    <lineage>
        <taxon>Eukaryota</taxon>
        <taxon>Viridiplantae</taxon>
        <taxon>Chlorophyta</taxon>
        <taxon>core chlorophytes</taxon>
        <taxon>Trebouxiophyceae</taxon>
        <taxon>Chlorellales</taxon>
        <taxon>Chlorellaceae</taxon>
        <taxon>Prototheca</taxon>
    </lineage>
</organism>
<dbReference type="SUPFAM" id="SSF50978">
    <property type="entry name" value="WD40 repeat-like"/>
    <property type="match status" value="1"/>
</dbReference>
<dbReference type="PANTHER" id="PTHR16017:SF0">
    <property type="entry name" value="WD REPEAT-CONTAINING PROTEIN 70"/>
    <property type="match status" value="1"/>
</dbReference>
<evidence type="ECO:0000256" key="2">
    <source>
        <dbReference type="ARBA" id="ARBA00022737"/>
    </source>
</evidence>
<dbReference type="EMBL" id="JASFZW010000003">
    <property type="protein sequence ID" value="KAK2079304.1"/>
    <property type="molecule type" value="Genomic_DNA"/>
</dbReference>
<reference evidence="5" key="1">
    <citation type="submission" date="2021-01" db="EMBL/GenBank/DDBJ databases">
        <authorList>
            <person name="Eckstrom K.M.E."/>
        </authorList>
    </citation>
    <scope>NUCLEOTIDE SEQUENCE</scope>
    <source>
        <strain evidence="5">UVCC 0001</strain>
    </source>
</reference>
<dbReference type="PROSITE" id="PS00678">
    <property type="entry name" value="WD_REPEATS_1"/>
    <property type="match status" value="1"/>
</dbReference>
<evidence type="ECO:0000256" key="3">
    <source>
        <dbReference type="PROSITE-ProRule" id="PRU00221"/>
    </source>
</evidence>
<keyword evidence="6" id="KW-1185">Reference proteome</keyword>
<accession>A0AAD9MHZ1</accession>
<dbReference type="PROSITE" id="PS50082">
    <property type="entry name" value="WD_REPEATS_2"/>
    <property type="match status" value="3"/>
</dbReference>
<keyword evidence="1 3" id="KW-0853">WD repeat</keyword>
<gene>
    <name evidence="5" type="ORF">QBZ16_002995</name>
</gene>
<name>A0AAD9MHZ1_PROWI</name>
<dbReference type="SMART" id="SM00320">
    <property type="entry name" value="WD40"/>
    <property type="match status" value="6"/>
</dbReference>
<proteinExistence type="predicted"/>
<dbReference type="Gene3D" id="2.130.10.10">
    <property type="entry name" value="YVTN repeat-like/Quinoprotein amine dehydrogenase"/>
    <property type="match status" value="2"/>
</dbReference>
<evidence type="ECO:0000313" key="6">
    <source>
        <dbReference type="Proteomes" id="UP001255856"/>
    </source>
</evidence>
<feature type="region of interest" description="Disordered" evidence="4">
    <location>
        <begin position="1"/>
        <end position="45"/>
    </location>
</feature>
<evidence type="ECO:0000313" key="5">
    <source>
        <dbReference type="EMBL" id="KAK2079304.1"/>
    </source>
</evidence>